<gene>
    <name evidence="1" type="ORF">OVN521_LOCUS35625</name>
</gene>
<sequence>MLTKTQSIENLLYLVHGSSIDIEGAIIIDSGLSTRVCEFTGTIFRTRRLQIKDETGIANIIIWNDKIEEIPDSIVNKNIRIRNAKLNHLKNNIIVNVYRQSIIDYS</sequence>
<comment type="caution">
    <text evidence="1">The sequence shown here is derived from an EMBL/GenBank/DDBJ whole genome shotgun (WGS) entry which is preliminary data.</text>
</comment>
<dbReference type="InterPro" id="IPR012340">
    <property type="entry name" value="NA-bd_OB-fold"/>
</dbReference>
<dbReference type="Gene3D" id="2.40.50.140">
    <property type="entry name" value="Nucleic acid-binding proteins"/>
    <property type="match status" value="1"/>
</dbReference>
<reference evidence="1" key="1">
    <citation type="submission" date="2021-02" db="EMBL/GenBank/DDBJ databases">
        <authorList>
            <person name="Nowell W R."/>
        </authorList>
    </citation>
    <scope>NUCLEOTIDE SEQUENCE</scope>
</reference>
<protein>
    <recommendedName>
        <fullName evidence="3">OB domain-containing protein</fullName>
    </recommendedName>
</protein>
<organism evidence="1 2">
    <name type="scientific">Rotaria magnacalcarata</name>
    <dbReference type="NCBI Taxonomy" id="392030"/>
    <lineage>
        <taxon>Eukaryota</taxon>
        <taxon>Metazoa</taxon>
        <taxon>Spiralia</taxon>
        <taxon>Gnathifera</taxon>
        <taxon>Rotifera</taxon>
        <taxon>Eurotatoria</taxon>
        <taxon>Bdelloidea</taxon>
        <taxon>Philodinida</taxon>
        <taxon>Philodinidae</taxon>
        <taxon>Rotaria</taxon>
    </lineage>
</organism>
<dbReference type="Proteomes" id="UP000663866">
    <property type="component" value="Unassembled WGS sequence"/>
</dbReference>
<keyword evidence="2" id="KW-1185">Reference proteome</keyword>
<name>A0A820Q5K7_9BILA</name>
<evidence type="ECO:0000313" key="1">
    <source>
        <dbReference type="EMBL" id="CAF4413488.1"/>
    </source>
</evidence>
<dbReference type="AlphaFoldDB" id="A0A820Q5K7"/>
<dbReference type="EMBL" id="CAJOBG010041858">
    <property type="protein sequence ID" value="CAF4413488.1"/>
    <property type="molecule type" value="Genomic_DNA"/>
</dbReference>
<evidence type="ECO:0008006" key="3">
    <source>
        <dbReference type="Google" id="ProtNLM"/>
    </source>
</evidence>
<dbReference type="SUPFAM" id="SSF50249">
    <property type="entry name" value="Nucleic acid-binding proteins"/>
    <property type="match status" value="1"/>
</dbReference>
<accession>A0A820Q5K7</accession>
<evidence type="ECO:0000313" key="2">
    <source>
        <dbReference type="Proteomes" id="UP000663866"/>
    </source>
</evidence>
<proteinExistence type="predicted"/>